<accession>A0A2W2C4T9</accession>
<name>A0A2W2C4T9_9ACTN</name>
<dbReference type="Proteomes" id="UP000248764">
    <property type="component" value="Unassembled WGS sequence"/>
</dbReference>
<gene>
    <name evidence="1" type="ORF">C1I92_13155</name>
</gene>
<proteinExistence type="predicted"/>
<dbReference type="RefSeq" id="WP_111255117.1">
    <property type="nucleotide sequence ID" value="NZ_POTW01000027.1"/>
</dbReference>
<comment type="caution">
    <text evidence="1">The sequence shown here is derived from an EMBL/GenBank/DDBJ whole genome shotgun (WGS) entry which is preliminary data.</text>
</comment>
<reference evidence="1 2" key="1">
    <citation type="submission" date="2018-01" db="EMBL/GenBank/DDBJ databases">
        <title>Draft genome sequence of Jiangella sp. GTF31.</title>
        <authorList>
            <person name="Sahin N."/>
            <person name="Ay H."/>
            <person name="Saygin H."/>
        </authorList>
    </citation>
    <scope>NUCLEOTIDE SEQUENCE [LARGE SCALE GENOMIC DNA]</scope>
    <source>
        <strain evidence="1 2">GTF31</strain>
    </source>
</reference>
<sequence length="61" mass="6619">MTVSELIEALLNVEDRSAVVLIEGCDCIGTVLDVNEGYGPGEVLIQREAATQPNFDRLRAD</sequence>
<dbReference type="AlphaFoldDB" id="A0A2W2C4T9"/>
<evidence type="ECO:0000313" key="1">
    <source>
        <dbReference type="EMBL" id="PZF83219.1"/>
    </source>
</evidence>
<keyword evidence="2" id="KW-1185">Reference proteome</keyword>
<protein>
    <submittedName>
        <fullName evidence="1">Uncharacterized protein</fullName>
    </submittedName>
</protein>
<evidence type="ECO:0000313" key="2">
    <source>
        <dbReference type="Proteomes" id="UP000248764"/>
    </source>
</evidence>
<organism evidence="1 2">
    <name type="scientific">Jiangella anatolica</name>
    <dbReference type="NCBI Taxonomy" id="2670374"/>
    <lineage>
        <taxon>Bacteria</taxon>
        <taxon>Bacillati</taxon>
        <taxon>Actinomycetota</taxon>
        <taxon>Actinomycetes</taxon>
        <taxon>Jiangellales</taxon>
        <taxon>Jiangellaceae</taxon>
        <taxon>Jiangella</taxon>
    </lineage>
</organism>
<dbReference type="EMBL" id="POTW01000027">
    <property type="protein sequence ID" value="PZF83219.1"/>
    <property type="molecule type" value="Genomic_DNA"/>
</dbReference>